<dbReference type="AlphaFoldDB" id="A0A5B7J6L1"/>
<dbReference type="EMBL" id="VSRR010081573">
    <property type="protein sequence ID" value="MPC89596.1"/>
    <property type="molecule type" value="Genomic_DNA"/>
</dbReference>
<evidence type="ECO:0000256" key="1">
    <source>
        <dbReference type="SAM" id="MobiDB-lite"/>
    </source>
</evidence>
<name>A0A5B7J6L1_PORTR</name>
<feature type="compositionally biased region" description="Pro residues" evidence="1">
    <location>
        <begin position="49"/>
        <end position="66"/>
    </location>
</feature>
<protein>
    <submittedName>
        <fullName evidence="3">Uncharacterized protein</fullName>
    </submittedName>
</protein>
<comment type="caution">
    <text evidence="3">The sequence shown here is derived from an EMBL/GenBank/DDBJ whole genome shotgun (WGS) entry which is preliminary data.</text>
</comment>
<accession>A0A5B7J6L1</accession>
<evidence type="ECO:0000256" key="2">
    <source>
        <dbReference type="SAM" id="Phobius"/>
    </source>
</evidence>
<reference evidence="3 4" key="1">
    <citation type="submission" date="2019-05" db="EMBL/GenBank/DDBJ databases">
        <title>Another draft genome of Portunus trituberculatus and its Hox gene families provides insights of decapod evolution.</title>
        <authorList>
            <person name="Jeong J.-H."/>
            <person name="Song I."/>
            <person name="Kim S."/>
            <person name="Choi T."/>
            <person name="Kim D."/>
            <person name="Ryu S."/>
            <person name="Kim W."/>
        </authorList>
    </citation>
    <scope>NUCLEOTIDE SEQUENCE [LARGE SCALE GENOMIC DNA]</scope>
    <source>
        <tissue evidence="3">Muscle</tissue>
    </source>
</reference>
<keyword evidence="4" id="KW-1185">Reference proteome</keyword>
<keyword evidence="2" id="KW-1133">Transmembrane helix</keyword>
<keyword evidence="2" id="KW-0812">Transmembrane</keyword>
<evidence type="ECO:0000313" key="4">
    <source>
        <dbReference type="Proteomes" id="UP000324222"/>
    </source>
</evidence>
<evidence type="ECO:0000313" key="3">
    <source>
        <dbReference type="EMBL" id="MPC89596.1"/>
    </source>
</evidence>
<organism evidence="3 4">
    <name type="scientific">Portunus trituberculatus</name>
    <name type="common">Swimming crab</name>
    <name type="synonym">Neptunus trituberculatus</name>
    <dbReference type="NCBI Taxonomy" id="210409"/>
    <lineage>
        <taxon>Eukaryota</taxon>
        <taxon>Metazoa</taxon>
        <taxon>Ecdysozoa</taxon>
        <taxon>Arthropoda</taxon>
        <taxon>Crustacea</taxon>
        <taxon>Multicrustacea</taxon>
        <taxon>Malacostraca</taxon>
        <taxon>Eumalacostraca</taxon>
        <taxon>Eucarida</taxon>
        <taxon>Decapoda</taxon>
        <taxon>Pleocyemata</taxon>
        <taxon>Brachyura</taxon>
        <taxon>Eubrachyura</taxon>
        <taxon>Portunoidea</taxon>
        <taxon>Portunidae</taxon>
        <taxon>Portuninae</taxon>
        <taxon>Portunus</taxon>
    </lineage>
</organism>
<keyword evidence="2" id="KW-0472">Membrane</keyword>
<sequence length="133" mass="14805">MDLYNQSDTSSEKIMIVGDNYVLHLTRYLISRCCPLLTMTSPAQSTPAQPNPAPTSPDKPDPPPCITFPSRSQHFRGRITYTNTNNTTLPSAIMATLVFSFLACLQIHLGDPLPPSSMSCNFLRYLKCRRSLP</sequence>
<dbReference type="Proteomes" id="UP000324222">
    <property type="component" value="Unassembled WGS sequence"/>
</dbReference>
<feature type="transmembrane region" description="Helical" evidence="2">
    <location>
        <begin position="88"/>
        <end position="109"/>
    </location>
</feature>
<gene>
    <name evidence="3" type="ORF">E2C01_084550</name>
</gene>
<proteinExistence type="predicted"/>
<feature type="region of interest" description="Disordered" evidence="1">
    <location>
        <begin position="41"/>
        <end position="67"/>
    </location>
</feature>